<accession>A0A843XJD1</accession>
<proteinExistence type="predicted"/>
<organism evidence="2 3">
    <name type="scientific">Colocasia esculenta</name>
    <name type="common">Wild taro</name>
    <name type="synonym">Arum esculentum</name>
    <dbReference type="NCBI Taxonomy" id="4460"/>
    <lineage>
        <taxon>Eukaryota</taxon>
        <taxon>Viridiplantae</taxon>
        <taxon>Streptophyta</taxon>
        <taxon>Embryophyta</taxon>
        <taxon>Tracheophyta</taxon>
        <taxon>Spermatophyta</taxon>
        <taxon>Magnoliopsida</taxon>
        <taxon>Liliopsida</taxon>
        <taxon>Araceae</taxon>
        <taxon>Aroideae</taxon>
        <taxon>Colocasieae</taxon>
        <taxon>Colocasia</taxon>
    </lineage>
</organism>
<dbReference type="EMBL" id="NMUH01008914">
    <property type="protein sequence ID" value="MQM19436.1"/>
    <property type="molecule type" value="Genomic_DNA"/>
</dbReference>
<evidence type="ECO:0000256" key="1">
    <source>
        <dbReference type="SAM" id="MobiDB-lite"/>
    </source>
</evidence>
<evidence type="ECO:0000313" key="2">
    <source>
        <dbReference type="EMBL" id="MQM19436.1"/>
    </source>
</evidence>
<dbReference type="AlphaFoldDB" id="A0A843XJD1"/>
<feature type="non-terminal residue" evidence="2">
    <location>
        <position position="1"/>
    </location>
</feature>
<feature type="region of interest" description="Disordered" evidence="1">
    <location>
        <begin position="33"/>
        <end position="63"/>
    </location>
</feature>
<comment type="caution">
    <text evidence="2">The sequence shown here is derived from an EMBL/GenBank/DDBJ whole genome shotgun (WGS) entry which is preliminary data.</text>
</comment>
<keyword evidence="3" id="KW-1185">Reference proteome</keyword>
<protein>
    <submittedName>
        <fullName evidence="2">Uncharacterized protein</fullName>
    </submittedName>
</protein>
<dbReference type="Proteomes" id="UP000652761">
    <property type="component" value="Unassembled WGS sequence"/>
</dbReference>
<sequence>LLRANGGLHGGVHRAGAWVARWTVGLRALRRGREGGGAPAVDHPGGGAGPPHGFCGSFRSSTGAEGADANDHLIAAMRQLLRRSLDSPRAVAGTPRRRMRGMVTSSWSEDFFPAMAG</sequence>
<reference evidence="2" key="1">
    <citation type="submission" date="2017-07" db="EMBL/GenBank/DDBJ databases">
        <title>Taro Niue Genome Assembly and Annotation.</title>
        <authorList>
            <person name="Atibalentja N."/>
            <person name="Keating K."/>
            <person name="Fields C.J."/>
        </authorList>
    </citation>
    <scope>NUCLEOTIDE SEQUENCE</scope>
    <source>
        <strain evidence="2">Niue_2</strain>
        <tissue evidence="2">Leaf</tissue>
    </source>
</reference>
<name>A0A843XJD1_COLES</name>
<evidence type="ECO:0000313" key="3">
    <source>
        <dbReference type="Proteomes" id="UP000652761"/>
    </source>
</evidence>
<gene>
    <name evidence="2" type="ORF">Taro_052442</name>
</gene>